<name>A0A392RKM6_9FABA</name>
<dbReference type="EMBL" id="LXQA010241708">
    <property type="protein sequence ID" value="MCI37183.1"/>
    <property type="molecule type" value="Genomic_DNA"/>
</dbReference>
<evidence type="ECO:0000313" key="2">
    <source>
        <dbReference type="EMBL" id="MCI37183.1"/>
    </source>
</evidence>
<protein>
    <submittedName>
        <fullName evidence="2">TIR-NBS-LRR resistance protein</fullName>
    </submittedName>
</protein>
<feature type="region of interest" description="Disordered" evidence="1">
    <location>
        <begin position="44"/>
        <end position="63"/>
    </location>
</feature>
<comment type="caution">
    <text evidence="2">The sequence shown here is derived from an EMBL/GenBank/DDBJ whole genome shotgun (WGS) entry which is preliminary data.</text>
</comment>
<keyword evidence="3" id="KW-1185">Reference proteome</keyword>
<accession>A0A392RKM6</accession>
<reference evidence="2 3" key="1">
    <citation type="journal article" date="2018" name="Front. Plant Sci.">
        <title>Red Clover (Trifolium pratense) and Zigzag Clover (T. medium) - A Picture of Genomic Similarities and Differences.</title>
        <authorList>
            <person name="Dluhosova J."/>
            <person name="Istvanek J."/>
            <person name="Nedelnik J."/>
            <person name="Repkova J."/>
        </authorList>
    </citation>
    <scope>NUCLEOTIDE SEQUENCE [LARGE SCALE GENOMIC DNA]</scope>
    <source>
        <strain evidence="3">cv. 10/8</strain>
        <tissue evidence="2">Leaf</tissue>
    </source>
</reference>
<feature type="non-terminal residue" evidence="2">
    <location>
        <position position="1"/>
    </location>
</feature>
<dbReference type="AlphaFoldDB" id="A0A392RKM6"/>
<sequence>GLQETMPPRRDPDNAENANNEMIQMAQAMTDMVAAVAAQTAAKTQRDLQKQQREEATAESRRLTEFRRHNPPEFKGEVVPEKADVWMQGIERIF</sequence>
<feature type="region of interest" description="Disordered" evidence="1">
    <location>
        <begin position="1"/>
        <end position="20"/>
    </location>
</feature>
<organism evidence="2 3">
    <name type="scientific">Trifolium medium</name>
    <dbReference type="NCBI Taxonomy" id="97028"/>
    <lineage>
        <taxon>Eukaryota</taxon>
        <taxon>Viridiplantae</taxon>
        <taxon>Streptophyta</taxon>
        <taxon>Embryophyta</taxon>
        <taxon>Tracheophyta</taxon>
        <taxon>Spermatophyta</taxon>
        <taxon>Magnoliopsida</taxon>
        <taxon>eudicotyledons</taxon>
        <taxon>Gunneridae</taxon>
        <taxon>Pentapetalae</taxon>
        <taxon>rosids</taxon>
        <taxon>fabids</taxon>
        <taxon>Fabales</taxon>
        <taxon>Fabaceae</taxon>
        <taxon>Papilionoideae</taxon>
        <taxon>50 kb inversion clade</taxon>
        <taxon>NPAAA clade</taxon>
        <taxon>Hologalegina</taxon>
        <taxon>IRL clade</taxon>
        <taxon>Trifolieae</taxon>
        <taxon>Trifolium</taxon>
    </lineage>
</organism>
<dbReference type="Proteomes" id="UP000265520">
    <property type="component" value="Unassembled WGS sequence"/>
</dbReference>
<proteinExistence type="predicted"/>
<evidence type="ECO:0000313" key="3">
    <source>
        <dbReference type="Proteomes" id="UP000265520"/>
    </source>
</evidence>
<evidence type="ECO:0000256" key="1">
    <source>
        <dbReference type="SAM" id="MobiDB-lite"/>
    </source>
</evidence>